<keyword evidence="7" id="KW-1185">Reference proteome</keyword>
<comment type="subcellular location">
    <subcellularLocation>
        <location evidence="1">Membrane</location>
    </subcellularLocation>
</comment>
<evidence type="ECO:0000313" key="7">
    <source>
        <dbReference type="Proteomes" id="UP000216429"/>
    </source>
</evidence>
<protein>
    <recommendedName>
        <fullName evidence="8">Glutathione metabolism protein</fullName>
    </recommendedName>
</protein>
<proteinExistence type="predicted"/>
<dbReference type="PANTHER" id="PTHR35371:SF1">
    <property type="entry name" value="BLR7753 PROTEIN"/>
    <property type="match status" value="1"/>
</dbReference>
<dbReference type="AlphaFoldDB" id="A0A261VMF8"/>
<evidence type="ECO:0000256" key="1">
    <source>
        <dbReference type="ARBA" id="ARBA00004370"/>
    </source>
</evidence>
<sequence>MTHIAWLMLAAALLPLVAAIASKAGGRGFDNRDPRPWLQAQQGWRGRANAAQANSFEALPFFFAAVLFALYNQAPVQHLGVLMGAWVVVRLVYLALYVGGHGTLRSLAWLAALILNVLILFAGAR</sequence>
<keyword evidence="2 5" id="KW-0812">Transmembrane</keyword>
<keyword evidence="3 5" id="KW-1133">Transmembrane helix</keyword>
<organism evidence="6 7">
    <name type="scientific">Bordetella genomosp. 12</name>
    <dbReference type="NCBI Taxonomy" id="463035"/>
    <lineage>
        <taxon>Bacteria</taxon>
        <taxon>Pseudomonadati</taxon>
        <taxon>Pseudomonadota</taxon>
        <taxon>Betaproteobacteria</taxon>
        <taxon>Burkholderiales</taxon>
        <taxon>Alcaligenaceae</taxon>
        <taxon>Bordetella</taxon>
    </lineage>
</organism>
<evidence type="ECO:0000313" key="6">
    <source>
        <dbReference type="EMBL" id="OZI75037.1"/>
    </source>
</evidence>
<dbReference type="SUPFAM" id="SSF161084">
    <property type="entry name" value="MAPEG domain-like"/>
    <property type="match status" value="1"/>
</dbReference>
<gene>
    <name evidence="6" type="ORF">CAL22_11535</name>
</gene>
<keyword evidence="4 5" id="KW-0472">Membrane</keyword>
<dbReference type="InterPro" id="IPR001129">
    <property type="entry name" value="Membr-assoc_MAPEG"/>
</dbReference>
<evidence type="ECO:0000256" key="5">
    <source>
        <dbReference type="SAM" id="Phobius"/>
    </source>
</evidence>
<evidence type="ECO:0000256" key="2">
    <source>
        <dbReference type="ARBA" id="ARBA00022692"/>
    </source>
</evidence>
<comment type="caution">
    <text evidence="6">The sequence shown here is derived from an EMBL/GenBank/DDBJ whole genome shotgun (WGS) entry which is preliminary data.</text>
</comment>
<evidence type="ECO:0008006" key="8">
    <source>
        <dbReference type="Google" id="ProtNLM"/>
    </source>
</evidence>
<accession>A0A261VMF8</accession>
<name>A0A261VMF8_9BORD</name>
<dbReference type="GO" id="GO:0016020">
    <property type="term" value="C:membrane"/>
    <property type="evidence" value="ECO:0007669"/>
    <property type="project" value="UniProtKB-SubCell"/>
</dbReference>
<dbReference type="Gene3D" id="1.20.120.550">
    <property type="entry name" value="Membrane associated eicosanoid/glutathione metabolism-like domain"/>
    <property type="match status" value="1"/>
</dbReference>
<dbReference type="Proteomes" id="UP000216429">
    <property type="component" value="Unassembled WGS sequence"/>
</dbReference>
<dbReference type="EMBL" id="NEVU01000002">
    <property type="protein sequence ID" value="OZI75037.1"/>
    <property type="molecule type" value="Genomic_DNA"/>
</dbReference>
<dbReference type="RefSeq" id="WP_094813230.1">
    <property type="nucleotide sequence ID" value="NZ_NEVU01000002.1"/>
</dbReference>
<dbReference type="Pfam" id="PF01124">
    <property type="entry name" value="MAPEG"/>
    <property type="match status" value="1"/>
</dbReference>
<dbReference type="OrthoDB" id="513661at2"/>
<feature type="transmembrane region" description="Helical" evidence="5">
    <location>
        <begin position="106"/>
        <end position="124"/>
    </location>
</feature>
<feature type="transmembrane region" description="Helical" evidence="5">
    <location>
        <begin position="79"/>
        <end position="100"/>
    </location>
</feature>
<dbReference type="PANTHER" id="PTHR35371">
    <property type="entry name" value="INNER MEMBRANE PROTEIN"/>
    <property type="match status" value="1"/>
</dbReference>
<evidence type="ECO:0000256" key="3">
    <source>
        <dbReference type="ARBA" id="ARBA00022989"/>
    </source>
</evidence>
<feature type="transmembrane region" description="Helical" evidence="5">
    <location>
        <begin position="53"/>
        <end position="72"/>
    </location>
</feature>
<dbReference type="InterPro" id="IPR023352">
    <property type="entry name" value="MAPEG-like_dom_sf"/>
</dbReference>
<reference evidence="7" key="1">
    <citation type="submission" date="2017-05" db="EMBL/GenBank/DDBJ databases">
        <title>Complete and WGS of Bordetella genogroups.</title>
        <authorList>
            <person name="Spilker T."/>
            <person name="Lipuma J."/>
        </authorList>
    </citation>
    <scope>NUCLEOTIDE SEQUENCE [LARGE SCALE GENOMIC DNA]</scope>
    <source>
        <strain evidence="7">AU6712</strain>
    </source>
</reference>
<evidence type="ECO:0000256" key="4">
    <source>
        <dbReference type="ARBA" id="ARBA00023136"/>
    </source>
</evidence>